<dbReference type="Gene3D" id="3.40.50.720">
    <property type="entry name" value="NAD(P)-binding Rossmann-like Domain"/>
    <property type="match status" value="1"/>
</dbReference>
<dbReference type="Pfam" id="PF14461">
    <property type="entry name" value="Prok-E2_B"/>
    <property type="match status" value="1"/>
</dbReference>
<protein>
    <submittedName>
        <fullName evidence="3">Uncharacterized protein</fullName>
    </submittedName>
</protein>
<evidence type="ECO:0000259" key="1">
    <source>
        <dbReference type="Pfam" id="PF00899"/>
    </source>
</evidence>
<organism evidence="3 4">
    <name type="scientific">Thauera aminoaromatica</name>
    <dbReference type="NCBI Taxonomy" id="164330"/>
    <lineage>
        <taxon>Bacteria</taxon>
        <taxon>Pseudomonadati</taxon>
        <taxon>Pseudomonadota</taxon>
        <taxon>Betaproteobacteria</taxon>
        <taxon>Rhodocyclales</taxon>
        <taxon>Zoogloeaceae</taxon>
        <taxon>Thauera</taxon>
    </lineage>
</organism>
<dbReference type="GO" id="GO:0008641">
    <property type="term" value="F:ubiquitin-like modifier activating enzyme activity"/>
    <property type="evidence" value="ECO:0007669"/>
    <property type="project" value="InterPro"/>
</dbReference>
<dbReference type="InterPro" id="IPR000594">
    <property type="entry name" value="ThiF_NAD_FAD-bd"/>
</dbReference>
<sequence>MMADDTPLAALGRAMKARGFEYIGRAPDEWLEFHGAIKAAGAAHVACLAVDPSGLELPRIRVELPQGAPDVLAHIGADGHVCYAAKGSLVLDIFDIAGQTLACIDRAAEVLDLSLSGEMNKDLEDEFFAFWHGDICILDVYPGDPGNLDVLFAGRGDHDSHIAFVTNDVVRTRLKLKAMSLTEGELLAGAAFRVRTSAKPKPLQGAWPPPTVAPLLQWQGLLDPSARRNIERRLLVAYASGRRAALCVVDSPLTQYAFWVAFETANPPGRRSAADARVQLYASKAYPMIAVRMDDRYVTQRNAPGRPTLSGKKIALVGCGTIGGFLAELLLKAGAGLEDGELALIDPDILFPQNIGRHRLGLNRALQNKAIGLKEELAVGAPTANIRALPVKAEEADLTRFDLIINATGEEALGHYLTVTFARRGMFVPILTVWVEGPGVAVRGLLRDTVECACIRCLSELQRAPLYPVVNEPVPLELAGHGCEGLYVPFPASVSIQAACLAAEMVTDWTGGTPGPRLRTRVTRPGFTQAAPDADVARRHTCPACGT</sequence>
<comment type="caution">
    <text evidence="3">The sequence shown here is derived from an EMBL/GenBank/DDBJ whole genome shotgun (WGS) entry which is preliminary data.</text>
</comment>
<evidence type="ECO:0000313" key="3">
    <source>
        <dbReference type="EMBL" id="TXH79504.1"/>
    </source>
</evidence>
<proteinExistence type="predicted"/>
<accession>A0A5C7S6N7</accession>
<dbReference type="SUPFAM" id="SSF69572">
    <property type="entry name" value="Activating enzymes of the ubiquitin-like proteins"/>
    <property type="match status" value="1"/>
</dbReference>
<dbReference type="AlphaFoldDB" id="A0A5C7S6N7"/>
<reference evidence="3 4" key="1">
    <citation type="submission" date="2018-09" db="EMBL/GenBank/DDBJ databases">
        <title>Metagenome Assembled Genomes from an Advanced Water Purification Facility.</title>
        <authorList>
            <person name="Stamps B.W."/>
            <person name="Spear J.R."/>
        </authorList>
    </citation>
    <scope>NUCLEOTIDE SEQUENCE [LARGE SCALE GENOMIC DNA]</scope>
    <source>
        <strain evidence="3">Bin_27_1</strain>
    </source>
</reference>
<evidence type="ECO:0000313" key="4">
    <source>
        <dbReference type="Proteomes" id="UP000321192"/>
    </source>
</evidence>
<gene>
    <name evidence="3" type="ORF">E6Q80_20270</name>
</gene>
<feature type="domain" description="THIF-type NAD/FAD binding fold" evidence="1">
    <location>
        <begin position="305"/>
        <end position="509"/>
    </location>
</feature>
<dbReference type="InterPro" id="IPR035985">
    <property type="entry name" value="Ubiquitin-activating_enz"/>
</dbReference>
<dbReference type="Proteomes" id="UP000321192">
    <property type="component" value="Unassembled WGS sequence"/>
</dbReference>
<name>A0A5C7S6N7_THASP</name>
<evidence type="ECO:0000259" key="2">
    <source>
        <dbReference type="Pfam" id="PF14461"/>
    </source>
</evidence>
<feature type="domain" description="Prokaryotic E2 family B" evidence="2">
    <location>
        <begin position="32"/>
        <end position="132"/>
    </location>
</feature>
<dbReference type="InterPro" id="IPR032701">
    <property type="entry name" value="Prok-E2_B_dom"/>
</dbReference>
<dbReference type="Pfam" id="PF00899">
    <property type="entry name" value="ThiF"/>
    <property type="match status" value="1"/>
</dbReference>
<dbReference type="EMBL" id="SSFD01000345">
    <property type="protein sequence ID" value="TXH79504.1"/>
    <property type="molecule type" value="Genomic_DNA"/>
</dbReference>